<feature type="region of interest" description="Disordered" evidence="1">
    <location>
        <begin position="1"/>
        <end position="47"/>
    </location>
</feature>
<comment type="caution">
    <text evidence="2">The sequence shown here is derived from an EMBL/GenBank/DDBJ whole genome shotgun (WGS) entry which is preliminary data.</text>
</comment>
<name>A0A2U3E8L4_PURLI</name>
<dbReference type="Proteomes" id="UP000245956">
    <property type="component" value="Unassembled WGS sequence"/>
</dbReference>
<evidence type="ECO:0000313" key="2">
    <source>
        <dbReference type="EMBL" id="PWI70807.1"/>
    </source>
</evidence>
<dbReference type="EMBL" id="LCWV01000008">
    <property type="protein sequence ID" value="PWI70807.1"/>
    <property type="molecule type" value="Genomic_DNA"/>
</dbReference>
<gene>
    <name evidence="2" type="ORF">PCL_12175</name>
</gene>
<protein>
    <submittedName>
        <fullName evidence="2">Uncharacterized protein</fullName>
    </submittedName>
</protein>
<evidence type="ECO:0000313" key="3">
    <source>
        <dbReference type="Proteomes" id="UP000245956"/>
    </source>
</evidence>
<organism evidence="2 3">
    <name type="scientific">Purpureocillium lilacinum</name>
    <name type="common">Paecilomyces lilacinus</name>
    <dbReference type="NCBI Taxonomy" id="33203"/>
    <lineage>
        <taxon>Eukaryota</taxon>
        <taxon>Fungi</taxon>
        <taxon>Dikarya</taxon>
        <taxon>Ascomycota</taxon>
        <taxon>Pezizomycotina</taxon>
        <taxon>Sordariomycetes</taxon>
        <taxon>Hypocreomycetidae</taxon>
        <taxon>Hypocreales</taxon>
        <taxon>Ophiocordycipitaceae</taxon>
        <taxon>Purpureocillium</taxon>
    </lineage>
</organism>
<reference evidence="2 3" key="1">
    <citation type="journal article" date="2016" name="Front. Microbiol.">
        <title>Genome and transcriptome sequences reveal the specific parasitism of the nematophagous Purpureocillium lilacinum 36-1.</title>
        <authorList>
            <person name="Xie J."/>
            <person name="Li S."/>
            <person name="Mo C."/>
            <person name="Xiao X."/>
            <person name="Peng D."/>
            <person name="Wang G."/>
            <person name="Xiao Y."/>
        </authorList>
    </citation>
    <scope>NUCLEOTIDE SEQUENCE [LARGE SCALE GENOMIC DNA]</scope>
    <source>
        <strain evidence="2 3">36-1</strain>
    </source>
</reference>
<dbReference type="AlphaFoldDB" id="A0A2U3E8L4"/>
<sequence>MSSSRDHHGKRSSKYPDKSYSDKHHSDKHHSSDGRHQSSKAKPSSSGSYPLSFIFVVNRLGFYDAPPLDPETEIDYCRDKWMNTLPPRVWYGYTREYESRVMKYYDGSVTVASEYYWSRGSLGQPGYICKMEEDGSMSVAEEFSSRGVFSCNPHLPLVIIPEDPTTCALTNQKKVMHALHFVHALNPDGISYASTDDLSQIPIQYSACQKHLDGARSSLIPSLVPPSYEPPTTPPRRSRGLSGDLGILLGMMAFSRNTVEEVFVGRSPLWRNRVWHESDHLPRLYPTDTRQCPVGFLVVVCLDPDNPGSTHERLQSFQWGNSAIVKEPSEPPLGHSGRVQLGFLWYAGDFLAAGQIARAGHSNDVFCTLSLLICFAGDLASLAEGPDVWQHPVLFFHILLLRRGLQHTTLQNKSPPFSPVDNHG</sequence>
<accession>A0A2U3E8L4</accession>
<evidence type="ECO:0000256" key="1">
    <source>
        <dbReference type="SAM" id="MobiDB-lite"/>
    </source>
</evidence>
<proteinExistence type="predicted"/>
<feature type="compositionally biased region" description="Basic and acidic residues" evidence="1">
    <location>
        <begin position="14"/>
        <end position="36"/>
    </location>
</feature>